<dbReference type="RefSeq" id="WP_328737063.1">
    <property type="nucleotide sequence ID" value="NZ_CP108038.1"/>
</dbReference>
<accession>A0ABZ1R7K5</accession>
<proteinExistence type="predicted"/>
<dbReference type="GeneID" id="93766320"/>
<evidence type="ECO:0008006" key="3">
    <source>
        <dbReference type="Google" id="ProtNLM"/>
    </source>
</evidence>
<dbReference type="EMBL" id="CP108038">
    <property type="protein sequence ID" value="WUN90972.1"/>
    <property type="molecule type" value="Genomic_DNA"/>
</dbReference>
<evidence type="ECO:0000313" key="2">
    <source>
        <dbReference type="Proteomes" id="UP001432071"/>
    </source>
</evidence>
<keyword evidence="2" id="KW-1185">Reference proteome</keyword>
<protein>
    <recommendedName>
        <fullName evidence="3">RHS repeat protein</fullName>
    </recommendedName>
</protein>
<dbReference type="Proteomes" id="UP001432071">
    <property type="component" value="Chromosome"/>
</dbReference>
<name>A0ABZ1R7K5_9ACTN</name>
<sequence length="77" mass="8972">MVDAPKLASNGQAHKSYNYFDPARSTVTYTLDSNLKRTEHTYDAIGRITATWLSNRSKAGGRRTECEVRLRRRRIRW</sequence>
<evidence type="ECO:0000313" key="1">
    <source>
        <dbReference type="EMBL" id="WUN90972.1"/>
    </source>
</evidence>
<organism evidence="1 2">
    <name type="scientific">Streptomyces bobili</name>
    <dbReference type="NCBI Taxonomy" id="67280"/>
    <lineage>
        <taxon>Bacteria</taxon>
        <taxon>Bacillati</taxon>
        <taxon>Actinomycetota</taxon>
        <taxon>Actinomycetes</taxon>
        <taxon>Kitasatosporales</taxon>
        <taxon>Streptomycetaceae</taxon>
        <taxon>Streptomyces</taxon>
    </lineage>
</organism>
<reference evidence="1" key="1">
    <citation type="submission" date="2022-10" db="EMBL/GenBank/DDBJ databases">
        <title>The complete genomes of actinobacterial strains from the NBC collection.</title>
        <authorList>
            <person name="Joergensen T.S."/>
            <person name="Alvarez Arevalo M."/>
            <person name="Sterndorff E.B."/>
            <person name="Faurdal D."/>
            <person name="Vuksanovic O."/>
            <person name="Mourched A.-S."/>
            <person name="Charusanti P."/>
            <person name="Shaw S."/>
            <person name="Blin K."/>
            <person name="Weber T."/>
        </authorList>
    </citation>
    <scope>NUCLEOTIDE SEQUENCE</scope>
    <source>
        <strain evidence="1">NBC_00302</strain>
    </source>
</reference>
<gene>
    <name evidence="1" type="ORF">OHT53_35080</name>
</gene>